<evidence type="ECO:0000256" key="1">
    <source>
        <dbReference type="SAM" id="MobiDB-lite"/>
    </source>
</evidence>
<dbReference type="EMBL" id="CCXW01000001">
    <property type="protein sequence ID" value="CEG31442.1"/>
    <property type="molecule type" value="Genomic_DNA"/>
</dbReference>
<organism evidence="2 3">
    <name type="scientific">Peribacillus simplex</name>
    <dbReference type="NCBI Taxonomy" id="1478"/>
    <lineage>
        <taxon>Bacteria</taxon>
        <taxon>Bacillati</taxon>
        <taxon>Bacillota</taxon>
        <taxon>Bacilli</taxon>
        <taxon>Bacillales</taxon>
        <taxon>Bacillaceae</taxon>
        <taxon>Peribacillus</taxon>
    </lineage>
</organism>
<evidence type="ECO:0000313" key="3">
    <source>
        <dbReference type="Proteomes" id="UP000182110"/>
    </source>
</evidence>
<comment type="caution">
    <text evidence="2">The sequence shown here is derived from an EMBL/GenBank/DDBJ whole genome shotgun (WGS) entry which is preliminary data.</text>
</comment>
<sequence>MKSFRFKSFIRRYTVSFTIEYPVNQSKPTNPADYDDLGKPINSGYQPTVQQSEGAIVSPTDKQIYQSGGRITSSDRLLYSLIHDIPDKSKIRYKGTTYSVESKSDYSDIADFSVYTLKGVDQFD</sequence>
<dbReference type="RefSeq" id="WP_072272599.1">
    <property type="nucleotide sequence ID" value="NZ_CCXW01000001.1"/>
</dbReference>
<keyword evidence="3" id="KW-1185">Reference proteome</keyword>
<dbReference type="Proteomes" id="UP000182110">
    <property type="component" value="Unassembled WGS sequence"/>
</dbReference>
<evidence type="ECO:0000313" key="2">
    <source>
        <dbReference type="EMBL" id="CEG31442.1"/>
    </source>
</evidence>
<feature type="compositionally biased region" description="Polar residues" evidence="1">
    <location>
        <begin position="43"/>
        <end position="53"/>
    </location>
</feature>
<gene>
    <name evidence="2" type="ORF">BN1180_01586</name>
</gene>
<protein>
    <submittedName>
        <fullName evidence="2">Uncharacterized protein</fullName>
    </submittedName>
</protein>
<accession>A0AAN2PF36</accession>
<name>A0AAN2PF36_9BACI</name>
<reference evidence="2 3" key="1">
    <citation type="journal article" date="2014" name="Genome Announc.">
        <title>Genome Sequence of Bacillus simplex Strain P558, Isolated from a Human Fecal Sample.</title>
        <authorList>
            <person name="Croce O."/>
            <person name="Hugon P."/>
            <person name="Lagier J.C."/>
            <person name="Bibi F."/>
            <person name="Robert C."/>
            <person name="Azhar E.I."/>
            <person name="Raoult D."/>
            <person name="Fournier P.E."/>
        </authorList>
    </citation>
    <scope>NUCLEOTIDE SEQUENCE [LARGE SCALE GENOMIC DNA]</scope>
    <source>
        <strain evidence="2 3">P558</strain>
    </source>
</reference>
<dbReference type="AlphaFoldDB" id="A0AAN2PF36"/>
<proteinExistence type="predicted"/>
<feature type="region of interest" description="Disordered" evidence="1">
    <location>
        <begin position="27"/>
        <end position="60"/>
    </location>
</feature>